<keyword evidence="3" id="KW-1003">Cell membrane</keyword>
<gene>
    <name evidence="9" type="ORF">I7822_27205</name>
</gene>
<organism evidence="9 10">
    <name type="scientific">Metabacillus bambusae</name>
    <dbReference type="NCBI Taxonomy" id="2795218"/>
    <lineage>
        <taxon>Bacteria</taxon>
        <taxon>Bacillati</taxon>
        <taxon>Bacillota</taxon>
        <taxon>Bacilli</taxon>
        <taxon>Bacillales</taxon>
        <taxon>Bacillaceae</taxon>
        <taxon>Metabacillus</taxon>
    </lineage>
</organism>
<evidence type="ECO:0000256" key="7">
    <source>
        <dbReference type="RuleBase" id="RU363032"/>
    </source>
</evidence>
<dbReference type="InterPro" id="IPR035906">
    <property type="entry name" value="MetI-like_sf"/>
</dbReference>
<dbReference type="PROSITE" id="PS50928">
    <property type="entry name" value="ABC_TM1"/>
    <property type="match status" value="1"/>
</dbReference>
<evidence type="ECO:0000256" key="5">
    <source>
        <dbReference type="ARBA" id="ARBA00022989"/>
    </source>
</evidence>
<dbReference type="CDD" id="cd06261">
    <property type="entry name" value="TM_PBP2"/>
    <property type="match status" value="1"/>
</dbReference>
<dbReference type="InterPro" id="IPR000515">
    <property type="entry name" value="MetI-like"/>
</dbReference>
<evidence type="ECO:0000256" key="3">
    <source>
        <dbReference type="ARBA" id="ARBA00022475"/>
    </source>
</evidence>
<keyword evidence="10" id="KW-1185">Reference proteome</keyword>
<evidence type="ECO:0000256" key="4">
    <source>
        <dbReference type="ARBA" id="ARBA00022692"/>
    </source>
</evidence>
<feature type="transmembrane region" description="Helical" evidence="7">
    <location>
        <begin position="140"/>
        <end position="160"/>
    </location>
</feature>
<accession>A0ABS3NB70</accession>
<reference evidence="9 10" key="1">
    <citation type="submission" date="2021-03" db="EMBL/GenBank/DDBJ databases">
        <title>Whole genome sequence of Metabacillus bambusae BG109.</title>
        <authorList>
            <person name="Jeong J.W."/>
        </authorList>
    </citation>
    <scope>NUCLEOTIDE SEQUENCE [LARGE SCALE GENOMIC DNA]</scope>
    <source>
        <strain evidence="9 10">BG109</strain>
    </source>
</reference>
<dbReference type="Proteomes" id="UP000663981">
    <property type="component" value="Unassembled WGS sequence"/>
</dbReference>
<evidence type="ECO:0000313" key="9">
    <source>
        <dbReference type="EMBL" id="MBO1515305.1"/>
    </source>
</evidence>
<dbReference type="PANTHER" id="PTHR43744">
    <property type="entry name" value="ABC TRANSPORTER PERMEASE PROTEIN MG189-RELATED-RELATED"/>
    <property type="match status" value="1"/>
</dbReference>
<feature type="domain" description="ABC transmembrane type-1" evidence="8">
    <location>
        <begin position="74"/>
        <end position="271"/>
    </location>
</feature>
<evidence type="ECO:0000259" key="8">
    <source>
        <dbReference type="PROSITE" id="PS50928"/>
    </source>
</evidence>
<comment type="similarity">
    <text evidence="7">Belongs to the binding-protein-dependent transport system permease family.</text>
</comment>
<evidence type="ECO:0000256" key="2">
    <source>
        <dbReference type="ARBA" id="ARBA00022448"/>
    </source>
</evidence>
<keyword evidence="2 7" id="KW-0813">Transport</keyword>
<feature type="transmembrane region" description="Helical" evidence="7">
    <location>
        <begin position="108"/>
        <end position="128"/>
    </location>
</feature>
<evidence type="ECO:0000256" key="6">
    <source>
        <dbReference type="ARBA" id="ARBA00023136"/>
    </source>
</evidence>
<evidence type="ECO:0000313" key="10">
    <source>
        <dbReference type="Proteomes" id="UP000663981"/>
    </source>
</evidence>
<keyword evidence="6 7" id="KW-0472">Membrane</keyword>
<protein>
    <submittedName>
        <fullName evidence="9">Carbohydrate ABC transporter permease</fullName>
    </submittedName>
</protein>
<feature type="transmembrane region" description="Helical" evidence="7">
    <location>
        <begin position="181"/>
        <end position="203"/>
    </location>
</feature>
<proteinExistence type="inferred from homology"/>
<dbReference type="Pfam" id="PF00528">
    <property type="entry name" value="BPD_transp_1"/>
    <property type="match status" value="1"/>
</dbReference>
<dbReference type="Gene3D" id="1.10.3720.10">
    <property type="entry name" value="MetI-like"/>
    <property type="match status" value="1"/>
</dbReference>
<dbReference type="RefSeq" id="WP_207982191.1">
    <property type="nucleotide sequence ID" value="NZ_JAGDEL010000035.1"/>
</dbReference>
<comment type="subcellular location">
    <subcellularLocation>
        <location evidence="1 7">Cell membrane</location>
        <topology evidence="1 7">Multi-pass membrane protein</topology>
    </subcellularLocation>
</comment>
<sequence length="289" mass="32568">MYHKTIGYKWFSVFNHIFLITMAILCVLPLIHVLAVSFSGKAAASANIINLLPVDFTLDAYEKTLTNPQFTQALFNSFYRTVLGTFIAMSVTIFAGYALSKEFKSRNYYMWFLVFTMLFSGGLVPNYILISNLNMIDTVWALVLPGALSVFNLILLMNFFRTIPISLEEAARIDGAGFFKILFKIYLPLSMPGIATVALFTMVGHWNSWFDGLIYMMKAENYPLATFLQTIVVQQDMSKISADPSLLENLSQRTVQAAQIFIGALPILLVYPFLQKYFVKGIVLGSVKE</sequence>
<keyword evidence="5 7" id="KW-1133">Transmembrane helix</keyword>
<feature type="transmembrane region" description="Helical" evidence="7">
    <location>
        <begin position="78"/>
        <end position="99"/>
    </location>
</feature>
<evidence type="ECO:0000256" key="1">
    <source>
        <dbReference type="ARBA" id="ARBA00004651"/>
    </source>
</evidence>
<dbReference type="EMBL" id="JAGDEL010000035">
    <property type="protein sequence ID" value="MBO1515305.1"/>
    <property type="molecule type" value="Genomic_DNA"/>
</dbReference>
<feature type="transmembrane region" description="Helical" evidence="7">
    <location>
        <begin position="12"/>
        <end position="35"/>
    </location>
</feature>
<name>A0ABS3NB70_9BACI</name>
<dbReference type="PANTHER" id="PTHR43744:SF9">
    <property type="entry name" value="POLYGALACTURONAN_RHAMNOGALACTURONAN TRANSPORT SYSTEM PERMEASE PROTEIN YTCP"/>
    <property type="match status" value="1"/>
</dbReference>
<keyword evidence="4 7" id="KW-0812">Transmembrane</keyword>
<feature type="transmembrane region" description="Helical" evidence="7">
    <location>
        <begin position="255"/>
        <end position="274"/>
    </location>
</feature>
<dbReference type="SUPFAM" id="SSF161098">
    <property type="entry name" value="MetI-like"/>
    <property type="match status" value="1"/>
</dbReference>
<comment type="caution">
    <text evidence="9">The sequence shown here is derived from an EMBL/GenBank/DDBJ whole genome shotgun (WGS) entry which is preliminary data.</text>
</comment>